<keyword evidence="7" id="KW-0862">Zinc</keyword>
<dbReference type="Gene3D" id="3.40.390.10">
    <property type="entry name" value="Collagenase (Catalytic Domain)"/>
    <property type="match status" value="1"/>
</dbReference>
<dbReference type="PANTHER" id="PTHR47466">
    <property type="match status" value="1"/>
</dbReference>
<keyword evidence="9" id="KW-1015">Disulfide bond</keyword>
<keyword evidence="4" id="KW-0479">Metal-binding</keyword>
<dbReference type="RefSeq" id="XP_018702624.1">
    <property type="nucleotide sequence ID" value="XM_018850136.1"/>
</dbReference>
<sequence length="298" mass="32292">MRFSTGVVAAVLAALPLAAAWPADLTRSATGFCQSDPSPELLAMHNNIVSGDQATLDLIAQGEAIIQEALAKSESGLYARHATGMTVTKRENGASLITLDAWFHVVYSSETAKGGYLTDKNIQDQLKALNKAFEPSNLAFRLVNTTYTENETWASSSSKNMEIIAKMKRKLHQGNASTFNLYLLPGFGTGGYCTFPDEIDPEVPDTLLQDGCLVGSFTLPGNDNVFNMALTAVHEAGHWLGLLHTFTDGCDDSRPGDYIDDTPYEKTANYGECPANRDTCPDLPGLDPIDNYMDYSSE</sequence>
<evidence type="ECO:0000256" key="1">
    <source>
        <dbReference type="ARBA" id="ARBA00003174"/>
    </source>
</evidence>
<dbReference type="SUPFAM" id="SSF55486">
    <property type="entry name" value="Metalloproteases ('zincins'), catalytic domain"/>
    <property type="match status" value="1"/>
</dbReference>
<gene>
    <name evidence="12" type="ORF">ISF_06532</name>
</gene>
<dbReference type="GO" id="GO:0046872">
    <property type="term" value="F:metal ion binding"/>
    <property type="evidence" value="ECO:0007669"/>
    <property type="project" value="UniProtKB-KW"/>
</dbReference>
<comment type="function">
    <text evidence="1">Secreted metalloproteinase that allows assimilation of proteinaceous substrates.</text>
</comment>
<evidence type="ECO:0000256" key="4">
    <source>
        <dbReference type="ARBA" id="ARBA00022723"/>
    </source>
</evidence>
<feature type="signal peptide" evidence="10">
    <location>
        <begin position="1"/>
        <end position="20"/>
    </location>
</feature>
<dbReference type="GeneID" id="30022824"/>
<evidence type="ECO:0000256" key="2">
    <source>
        <dbReference type="ARBA" id="ARBA00008721"/>
    </source>
</evidence>
<dbReference type="InterPro" id="IPR024079">
    <property type="entry name" value="MetalloPept_cat_dom_sf"/>
</dbReference>
<evidence type="ECO:0000313" key="12">
    <source>
        <dbReference type="EMBL" id="OAA58749.1"/>
    </source>
</evidence>
<dbReference type="OrthoDB" id="536211at2759"/>
<evidence type="ECO:0000259" key="11">
    <source>
        <dbReference type="Pfam" id="PF05572"/>
    </source>
</evidence>
<dbReference type="GO" id="GO:0006508">
    <property type="term" value="P:proteolysis"/>
    <property type="evidence" value="ECO:0007669"/>
    <property type="project" value="UniProtKB-KW"/>
</dbReference>
<dbReference type="STRING" id="1081104.A0A167RMT7"/>
<evidence type="ECO:0000256" key="9">
    <source>
        <dbReference type="ARBA" id="ARBA00023157"/>
    </source>
</evidence>
<dbReference type="GO" id="GO:0008237">
    <property type="term" value="F:metallopeptidase activity"/>
    <property type="evidence" value="ECO:0007669"/>
    <property type="project" value="UniProtKB-KW"/>
</dbReference>
<evidence type="ECO:0000256" key="6">
    <source>
        <dbReference type="ARBA" id="ARBA00022801"/>
    </source>
</evidence>
<reference evidence="12 13" key="1">
    <citation type="journal article" date="2016" name="Genome Biol. Evol.">
        <title>Divergent and convergent evolution of fungal pathogenicity.</title>
        <authorList>
            <person name="Shang Y."/>
            <person name="Xiao G."/>
            <person name="Zheng P."/>
            <person name="Cen K."/>
            <person name="Zhan S."/>
            <person name="Wang C."/>
        </authorList>
    </citation>
    <scope>NUCLEOTIDE SEQUENCE [LARGE SCALE GENOMIC DNA]</scope>
    <source>
        <strain evidence="12 13">ARSEF 2679</strain>
    </source>
</reference>
<evidence type="ECO:0000313" key="13">
    <source>
        <dbReference type="Proteomes" id="UP000076744"/>
    </source>
</evidence>
<evidence type="ECO:0000256" key="10">
    <source>
        <dbReference type="SAM" id="SignalP"/>
    </source>
</evidence>
<keyword evidence="6" id="KW-0378">Hydrolase</keyword>
<dbReference type="CDD" id="cd04275">
    <property type="entry name" value="ZnMc_pappalysin_like"/>
    <property type="match status" value="1"/>
</dbReference>
<keyword evidence="5 10" id="KW-0732">Signal</keyword>
<dbReference type="EMBL" id="AZHB01000017">
    <property type="protein sequence ID" value="OAA58749.1"/>
    <property type="molecule type" value="Genomic_DNA"/>
</dbReference>
<dbReference type="AlphaFoldDB" id="A0A167RMT7"/>
<organism evidence="12 13">
    <name type="scientific">Cordyceps fumosorosea (strain ARSEF 2679)</name>
    <name type="common">Isaria fumosorosea</name>
    <dbReference type="NCBI Taxonomy" id="1081104"/>
    <lineage>
        <taxon>Eukaryota</taxon>
        <taxon>Fungi</taxon>
        <taxon>Dikarya</taxon>
        <taxon>Ascomycota</taxon>
        <taxon>Pezizomycotina</taxon>
        <taxon>Sordariomycetes</taxon>
        <taxon>Hypocreomycetidae</taxon>
        <taxon>Hypocreales</taxon>
        <taxon>Cordycipitaceae</taxon>
        <taxon>Cordyceps</taxon>
    </lineage>
</organism>
<dbReference type="Pfam" id="PF05572">
    <property type="entry name" value="Peptidase_M43"/>
    <property type="match status" value="1"/>
</dbReference>
<feature type="chain" id="PRO_5007891974" evidence="10">
    <location>
        <begin position="21"/>
        <end position="298"/>
    </location>
</feature>
<feature type="domain" description="Peptidase M43 pregnancy-associated plasma-A" evidence="11">
    <location>
        <begin position="222"/>
        <end position="296"/>
    </location>
</feature>
<keyword evidence="3 12" id="KW-0645">Protease</keyword>
<evidence type="ECO:0000256" key="5">
    <source>
        <dbReference type="ARBA" id="ARBA00022729"/>
    </source>
</evidence>
<dbReference type="InterPro" id="IPR008754">
    <property type="entry name" value="Peptidase_M43"/>
</dbReference>
<protein>
    <submittedName>
        <fullName evidence="12">Metalloprotease 1</fullName>
    </submittedName>
</protein>
<dbReference type="Proteomes" id="UP000076744">
    <property type="component" value="Unassembled WGS sequence"/>
</dbReference>
<evidence type="ECO:0000256" key="7">
    <source>
        <dbReference type="ARBA" id="ARBA00022833"/>
    </source>
</evidence>
<keyword evidence="13" id="KW-1185">Reference proteome</keyword>
<comment type="similarity">
    <text evidence="2">Belongs to the peptidase M43B family.</text>
</comment>
<keyword evidence="8 12" id="KW-0482">Metalloprotease</keyword>
<dbReference type="PANTHER" id="PTHR47466:SF1">
    <property type="entry name" value="METALLOPROTEASE MEP1 (AFU_ORTHOLOGUE AFUA_1G07730)-RELATED"/>
    <property type="match status" value="1"/>
</dbReference>
<accession>A0A167RMT7</accession>
<comment type="caution">
    <text evidence="12">The sequence shown here is derived from an EMBL/GenBank/DDBJ whole genome shotgun (WGS) entry which is preliminary data.</text>
</comment>
<name>A0A167RMT7_CORFA</name>
<proteinExistence type="inferred from homology"/>
<evidence type="ECO:0000256" key="3">
    <source>
        <dbReference type="ARBA" id="ARBA00022670"/>
    </source>
</evidence>
<evidence type="ECO:0000256" key="8">
    <source>
        <dbReference type="ARBA" id="ARBA00023049"/>
    </source>
</evidence>